<dbReference type="AlphaFoldDB" id="A0A829GU98"/>
<comment type="caution">
    <text evidence="1">The sequence shown here is derived from an EMBL/GenBank/DDBJ whole genome shotgun (WGS) entry which is preliminary data.</text>
</comment>
<evidence type="ECO:0000313" key="2">
    <source>
        <dbReference type="Proteomes" id="UP000014285"/>
    </source>
</evidence>
<protein>
    <submittedName>
        <fullName evidence="1">Uncharacterized protein</fullName>
    </submittedName>
</protein>
<evidence type="ECO:0000313" key="1">
    <source>
        <dbReference type="EMBL" id="EPC64185.1"/>
    </source>
</evidence>
<reference evidence="1 2" key="1">
    <citation type="journal article" date="2013" name="PLoS ONE">
        <title>Lactobacillus paracasei comparative genomics: towards species pan-genome definition and exploitation of diversity.</title>
        <authorList>
            <person name="Smokvina T."/>
            <person name="Wels M."/>
            <person name="Polka J."/>
            <person name="Chervaux C."/>
            <person name="Brisse S."/>
            <person name="Boekhorst J."/>
            <person name="van Hylckama Vlieg J.E."/>
            <person name="Siezen R.J."/>
        </authorList>
    </citation>
    <scope>NUCLEOTIDE SEQUENCE [LARGE SCALE GENOMIC DNA]</scope>
    <source>
        <strain evidence="1 2">Lpl14</strain>
    </source>
</reference>
<name>A0A829GU98_LACPA</name>
<dbReference type="Proteomes" id="UP000014285">
    <property type="component" value="Unassembled WGS sequence"/>
</dbReference>
<proteinExistence type="predicted"/>
<sequence>MRKANAVSPLGISQSEENCFALTIESIAIPLVYINEVE</sequence>
<dbReference type="EMBL" id="ANKB01000038">
    <property type="protein sequence ID" value="EPC64185.1"/>
    <property type="molecule type" value="Genomic_DNA"/>
</dbReference>
<accession>A0A829GU98</accession>
<organism evidence="1 2">
    <name type="scientific">Lacticaseibacillus paracasei subsp. tolerans Lpl14</name>
    <dbReference type="NCBI Taxonomy" id="1256229"/>
    <lineage>
        <taxon>Bacteria</taxon>
        <taxon>Bacillati</taxon>
        <taxon>Bacillota</taxon>
        <taxon>Bacilli</taxon>
        <taxon>Lactobacillales</taxon>
        <taxon>Lactobacillaceae</taxon>
        <taxon>Lacticaseibacillus</taxon>
    </lineage>
</organism>
<gene>
    <name evidence="1" type="ORF">Lpl14_10612</name>
</gene>